<dbReference type="KEGG" id="cpv:cgd3_3320"/>
<feature type="non-terminal residue" evidence="15">
    <location>
        <position position="1"/>
    </location>
</feature>
<dbReference type="CDD" id="cd00496">
    <property type="entry name" value="PheRS_alpha_core"/>
    <property type="match status" value="1"/>
</dbReference>
<dbReference type="AlphaFoldDB" id="Q5CUD1"/>
<keyword evidence="9" id="KW-0067">ATP-binding</keyword>
<dbReference type="InterPro" id="IPR045864">
    <property type="entry name" value="aa-tRNA-synth_II/BPL/LPL"/>
</dbReference>
<accession>Q5CUD1</accession>
<feature type="domain" description="Aminoacyl-transfer RNA synthetases class-II family profile" evidence="14">
    <location>
        <begin position="378"/>
        <end position="510"/>
    </location>
</feature>
<keyword evidence="16" id="KW-1185">Reference proteome</keyword>
<dbReference type="NCBIfam" id="TIGR00468">
    <property type="entry name" value="pheS"/>
    <property type="match status" value="1"/>
</dbReference>
<dbReference type="Pfam" id="PF18553">
    <property type="entry name" value="PheRS_DBD3"/>
    <property type="match status" value="1"/>
</dbReference>
<dbReference type="GO" id="GO:0000049">
    <property type="term" value="F:tRNA binding"/>
    <property type="evidence" value="ECO:0007669"/>
    <property type="project" value="InterPro"/>
</dbReference>
<dbReference type="Gene3D" id="1.10.10.2320">
    <property type="match status" value="1"/>
</dbReference>
<dbReference type="InterPro" id="IPR040725">
    <property type="entry name" value="PheRS_DBD3"/>
</dbReference>
<evidence type="ECO:0000259" key="14">
    <source>
        <dbReference type="PROSITE" id="PS50862"/>
    </source>
</evidence>
<evidence type="ECO:0000256" key="8">
    <source>
        <dbReference type="ARBA" id="ARBA00022741"/>
    </source>
</evidence>
<reference evidence="15 16" key="1">
    <citation type="journal article" date="2004" name="Science">
        <title>Complete genome sequence of the apicomplexan, Cryptosporidium parvum.</title>
        <authorList>
            <person name="Abrahamsen M.S."/>
            <person name="Templeton T.J."/>
            <person name="Enomoto S."/>
            <person name="Abrahante J.E."/>
            <person name="Zhu G."/>
            <person name="Lancto C.A."/>
            <person name="Deng M."/>
            <person name="Liu C."/>
            <person name="Widmer G."/>
            <person name="Tzipori S."/>
            <person name="Buck G.A."/>
            <person name="Xu P."/>
            <person name="Bankier A.T."/>
            <person name="Dear P.H."/>
            <person name="Konfortov B.A."/>
            <person name="Spriggs H.F."/>
            <person name="Iyer L."/>
            <person name="Anantharaman V."/>
            <person name="Aravind L."/>
            <person name="Kapur V."/>
        </authorList>
    </citation>
    <scope>NUCLEOTIDE SEQUENCE [LARGE SCALE GENOMIC DNA]</scope>
    <source>
        <strain evidence="16">Iowa II</strain>
    </source>
</reference>
<dbReference type="GO" id="GO:0004826">
    <property type="term" value="F:phenylalanine-tRNA ligase activity"/>
    <property type="evidence" value="ECO:0007669"/>
    <property type="project" value="UniProtKB-EC"/>
</dbReference>
<evidence type="ECO:0000256" key="4">
    <source>
        <dbReference type="ARBA" id="ARBA00012814"/>
    </source>
</evidence>
<evidence type="ECO:0000256" key="6">
    <source>
        <dbReference type="ARBA" id="ARBA00022598"/>
    </source>
</evidence>
<evidence type="ECO:0000313" key="15">
    <source>
        <dbReference type="EMBL" id="EAK89256.1"/>
    </source>
</evidence>
<dbReference type="NCBIfam" id="NF003210">
    <property type="entry name" value="PRK04172.1"/>
    <property type="match status" value="1"/>
</dbReference>
<dbReference type="Proteomes" id="UP000006726">
    <property type="component" value="Chromosome 3"/>
</dbReference>
<dbReference type="GO" id="GO:0006432">
    <property type="term" value="P:phenylalanyl-tRNA aminoacylation"/>
    <property type="evidence" value="ECO:0007669"/>
    <property type="project" value="InterPro"/>
</dbReference>
<comment type="caution">
    <text evidence="15">The sequence shown here is derived from an EMBL/GenBank/DDBJ whole genome shotgun (WGS) entry which is preliminary data.</text>
</comment>
<dbReference type="GO" id="GO:0005829">
    <property type="term" value="C:cytosol"/>
    <property type="evidence" value="ECO:0007669"/>
    <property type="project" value="TreeGrafter"/>
</dbReference>
<keyword evidence="5" id="KW-0963">Cytoplasm</keyword>
<evidence type="ECO:0000256" key="5">
    <source>
        <dbReference type="ARBA" id="ARBA00022490"/>
    </source>
</evidence>
<dbReference type="InterPro" id="IPR006195">
    <property type="entry name" value="aa-tRNA-synth_II"/>
</dbReference>
<dbReference type="GeneID" id="3373771"/>
<evidence type="ECO:0000256" key="13">
    <source>
        <dbReference type="ARBA" id="ARBA00030612"/>
    </source>
</evidence>
<dbReference type="Gene3D" id="3.30.930.10">
    <property type="entry name" value="Bira Bifunctional Protein, Domain 2"/>
    <property type="match status" value="1"/>
</dbReference>
<sequence>SCDQTMEVEPVTILEKLESLNCSLSSISISEELKCEHERVIGVIKSLESRNIIKTQFISDNMLSLTDEGKDYLLNGSPEYRLIKIILEKSDHKIKQDEAMTFLGGSIFKIGLSKCLQKKLIKLNKELGLIEIPADSNMDLLNTDELGKNLLIVGVNGVKESQLTKQDLQIIAELKKRKLAISQKISYFMINKGEDFTVKLKPMITDLTQEMIMNSSWENNEFKPYNFNAKGKRLPRGNIHPLTRTSRKFKRILSQMGFEEMPTNRWVESSFWNFDALFQPQKHPARDSHDTFFLETPSTFRNEMELSNDHIDKVKKVHEIGGYGSIGLSYNWSIEEASKNLLRTHTTAVSVRMLYKLAQMYLYNENGLSFDNFQRKAYFSIDRVFRNESIDATHLAEFHQVEGLIVDKNLTLADLIGTLKTFYEKIGISDLKFKPAFNPYTEPSMEIFGYHTTLKKWIEVGNSGLFRPEMLRPLGFPSDIVVIAWGLSLERPTMISYNIPNIRDLFSFKAKIFS</sequence>
<evidence type="ECO:0000256" key="7">
    <source>
        <dbReference type="ARBA" id="ARBA00022723"/>
    </source>
</evidence>
<keyword evidence="10" id="KW-0460">Magnesium</keyword>
<evidence type="ECO:0000256" key="2">
    <source>
        <dbReference type="ARBA" id="ARBA00004496"/>
    </source>
</evidence>
<dbReference type="GO" id="GO:0009328">
    <property type="term" value="C:phenylalanine-tRNA ligase complex"/>
    <property type="evidence" value="ECO:0007669"/>
    <property type="project" value="TreeGrafter"/>
</dbReference>
<evidence type="ECO:0000256" key="11">
    <source>
        <dbReference type="ARBA" id="ARBA00022917"/>
    </source>
</evidence>
<dbReference type="Pfam" id="PF01409">
    <property type="entry name" value="tRNA-synt_2d"/>
    <property type="match status" value="1"/>
</dbReference>
<evidence type="ECO:0000256" key="1">
    <source>
        <dbReference type="ARBA" id="ARBA00001946"/>
    </source>
</evidence>
<keyword evidence="8" id="KW-0547">Nucleotide-binding</keyword>
<evidence type="ECO:0000256" key="9">
    <source>
        <dbReference type="ARBA" id="ARBA00022840"/>
    </source>
</evidence>
<dbReference type="OMA" id="QIEGWVM"/>
<evidence type="ECO:0000256" key="12">
    <source>
        <dbReference type="ARBA" id="ARBA00023146"/>
    </source>
</evidence>
<dbReference type="FunFam" id="3.30.930.10:FF:000178">
    <property type="entry name" value="Phenylalanyl-tRNA synthetase subunit alpha"/>
    <property type="match status" value="1"/>
</dbReference>
<comment type="similarity">
    <text evidence="3">Belongs to the class-II aminoacyl-tRNA synthetase family. Phe-tRNA synthetase alpha subunit type 2 subfamily.</text>
</comment>
<proteinExistence type="inferred from homology"/>
<comment type="subcellular location">
    <subcellularLocation>
        <location evidence="2">Cytoplasm</location>
    </subcellularLocation>
</comment>
<dbReference type="GO" id="GO:0005524">
    <property type="term" value="F:ATP binding"/>
    <property type="evidence" value="ECO:0007669"/>
    <property type="project" value="UniProtKB-KW"/>
</dbReference>
<gene>
    <name evidence="15" type="ORF">cgd3_3320</name>
</gene>
<evidence type="ECO:0000256" key="10">
    <source>
        <dbReference type="ARBA" id="ARBA00022842"/>
    </source>
</evidence>
<keyword evidence="6" id="KW-0436">Ligase</keyword>
<dbReference type="STRING" id="353152.Q5CUD1"/>
<dbReference type="RefSeq" id="XP_626883.1">
    <property type="nucleotide sequence ID" value="XM_626883.1"/>
</dbReference>
<dbReference type="SUPFAM" id="SSF55681">
    <property type="entry name" value="Class II aaRS and biotin synthetases"/>
    <property type="match status" value="1"/>
</dbReference>
<dbReference type="EMBL" id="AAEE01000004">
    <property type="protein sequence ID" value="EAK89256.1"/>
    <property type="molecule type" value="Genomic_DNA"/>
</dbReference>
<dbReference type="EC" id="6.1.1.20" evidence="4"/>
<keyword evidence="7" id="KW-0479">Metal-binding</keyword>
<keyword evidence="12 15" id="KW-0030">Aminoacyl-tRNA synthetase</keyword>
<dbReference type="InterPro" id="IPR002319">
    <property type="entry name" value="Phenylalanyl-tRNA_Synthase"/>
</dbReference>
<dbReference type="InterPro" id="IPR004529">
    <property type="entry name" value="Phe-tRNA-synth_IIc_asu"/>
</dbReference>
<dbReference type="Gene3D" id="3.30.1370.240">
    <property type="match status" value="1"/>
</dbReference>
<evidence type="ECO:0000256" key="3">
    <source>
        <dbReference type="ARBA" id="ARBA00006703"/>
    </source>
</evidence>
<dbReference type="PANTHER" id="PTHR11538">
    <property type="entry name" value="PHENYLALANYL-TRNA SYNTHETASE"/>
    <property type="match status" value="1"/>
</dbReference>
<dbReference type="InParanoid" id="Q5CUD1"/>
<protein>
    <recommendedName>
        <fullName evidence="4">phenylalanine--tRNA ligase</fullName>
        <ecNumber evidence="4">6.1.1.20</ecNumber>
    </recommendedName>
    <alternativeName>
        <fullName evidence="13">Phenylalanyl-tRNA synthetase alpha subunit</fullName>
    </alternativeName>
</protein>
<evidence type="ECO:0000313" key="16">
    <source>
        <dbReference type="Proteomes" id="UP000006726"/>
    </source>
</evidence>
<name>Q5CUD1_CRYPI</name>
<organism evidence="15 16">
    <name type="scientific">Cryptosporidium parvum (strain Iowa II)</name>
    <dbReference type="NCBI Taxonomy" id="353152"/>
    <lineage>
        <taxon>Eukaryota</taxon>
        <taxon>Sar</taxon>
        <taxon>Alveolata</taxon>
        <taxon>Apicomplexa</taxon>
        <taxon>Conoidasida</taxon>
        <taxon>Coccidia</taxon>
        <taxon>Eucoccidiorida</taxon>
        <taxon>Eimeriorina</taxon>
        <taxon>Cryptosporidiidae</taxon>
        <taxon>Cryptosporidium</taxon>
    </lineage>
</organism>
<dbReference type="PANTHER" id="PTHR11538:SF40">
    <property type="entry name" value="PHENYLALANINE--TRNA LIGASE ALPHA SUBUNIT"/>
    <property type="match status" value="1"/>
</dbReference>
<dbReference type="PROSITE" id="PS50862">
    <property type="entry name" value="AA_TRNA_LIGASE_II"/>
    <property type="match status" value="1"/>
</dbReference>
<comment type="cofactor">
    <cofactor evidence="1">
        <name>Mg(2+)</name>
        <dbReference type="ChEBI" id="CHEBI:18420"/>
    </cofactor>
</comment>
<dbReference type="Gene3D" id="1.10.10.2330">
    <property type="match status" value="1"/>
</dbReference>
<dbReference type="FunCoup" id="Q5CUD1">
    <property type="interactions" value="517"/>
</dbReference>
<keyword evidence="11" id="KW-0648">Protein biosynthesis</keyword>
<dbReference type="InterPro" id="IPR040724">
    <property type="entry name" value="PheRS_DBD1"/>
</dbReference>
<dbReference type="Pfam" id="PF18552">
    <property type="entry name" value="PheRS_DBD1"/>
    <property type="match status" value="1"/>
</dbReference>
<dbReference type="OrthoDB" id="238316at2759"/>
<dbReference type="GO" id="GO:0046872">
    <property type="term" value="F:metal ion binding"/>
    <property type="evidence" value="ECO:0007669"/>
    <property type="project" value="UniProtKB-KW"/>
</dbReference>